<reference evidence="2 3" key="1">
    <citation type="journal article" date="2021" name="Sci. Rep.">
        <title>The distribution of antibiotic resistance genes in chicken gut microbiota commensals.</title>
        <authorList>
            <person name="Juricova H."/>
            <person name="Matiasovicova J."/>
            <person name="Kubasova T."/>
            <person name="Cejkova D."/>
            <person name="Rychlik I."/>
        </authorList>
    </citation>
    <scope>NUCLEOTIDE SEQUENCE [LARGE SCALE GENOMIC DNA]</scope>
    <source>
        <strain evidence="2 3">An829</strain>
    </source>
</reference>
<feature type="domain" description="(S)-ureidoglycine aminohydrolase cupin" evidence="1">
    <location>
        <begin position="69"/>
        <end position="142"/>
    </location>
</feature>
<evidence type="ECO:0000313" key="3">
    <source>
        <dbReference type="Proteomes" id="UP000715095"/>
    </source>
</evidence>
<protein>
    <submittedName>
        <fullName evidence="2">DUF861 domain-containing protein</fullName>
    </submittedName>
</protein>
<dbReference type="EMBL" id="JACJJC010000009">
    <property type="protein sequence ID" value="MBM6704191.1"/>
    <property type="molecule type" value="Genomic_DNA"/>
</dbReference>
<dbReference type="PANTHER" id="PTHR40943:SF2">
    <property type="entry name" value="(S)-UREIDOGLYCINE AMINOHYDROLASE CUPIN DOMAIN-CONTAINING PROTEIN"/>
    <property type="match status" value="1"/>
</dbReference>
<dbReference type="PANTHER" id="PTHR40943">
    <property type="entry name" value="CYTOPLASMIC PROTEIN-RELATED"/>
    <property type="match status" value="1"/>
</dbReference>
<evidence type="ECO:0000313" key="2">
    <source>
        <dbReference type="EMBL" id="MBM6704191.1"/>
    </source>
</evidence>
<dbReference type="Pfam" id="PF05899">
    <property type="entry name" value="Cupin_3"/>
    <property type="match status" value="1"/>
</dbReference>
<dbReference type="RefSeq" id="WP_205102664.1">
    <property type="nucleotide sequence ID" value="NZ_JACJJC010000009.1"/>
</dbReference>
<dbReference type="InterPro" id="IPR008579">
    <property type="entry name" value="UGlyAH_Cupin_dom"/>
</dbReference>
<accession>A0ABS2DS70</accession>
<dbReference type="Proteomes" id="UP000715095">
    <property type="component" value="Unassembled WGS sequence"/>
</dbReference>
<evidence type="ECO:0000259" key="1">
    <source>
        <dbReference type="Pfam" id="PF05899"/>
    </source>
</evidence>
<sequence>MKNLFFSFVILTGLVGCSGQTPVALANGDQGRLVRFSNEGLTPFSYGPLFARVDVLEGQPEFKVTSVDKTGSVRSGFWESTRGKWHFTTADDHWEYCHIVEGVSEITEDGGVPQRFTAGQSFILHPGFSGIWHAIEPTKKEFVIVNPQRDVK</sequence>
<dbReference type="PROSITE" id="PS51257">
    <property type="entry name" value="PROKAR_LIPOPROTEIN"/>
    <property type="match status" value="1"/>
</dbReference>
<dbReference type="CDD" id="cd02227">
    <property type="entry name" value="cupin_TM1112-like"/>
    <property type="match status" value="1"/>
</dbReference>
<gene>
    <name evidence="2" type="ORF">H6A60_06805</name>
</gene>
<dbReference type="Gene3D" id="2.60.120.10">
    <property type="entry name" value="Jelly Rolls"/>
    <property type="match status" value="1"/>
</dbReference>
<name>A0ABS2DS70_9BURK</name>
<dbReference type="InterPro" id="IPR014710">
    <property type="entry name" value="RmlC-like_jellyroll"/>
</dbReference>
<organism evidence="2 3">
    <name type="scientific">Sutterella massiliensis</name>
    <dbReference type="NCBI Taxonomy" id="1816689"/>
    <lineage>
        <taxon>Bacteria</taxon>
        <taxon>Pseudomonadati</taxon>
        <taxon>Pseudomonadota</taxon>
        <taxon>Betaproteobacteria</taxon>
        <taxon>Burkholderiales</taxon>
        <taxon>Sutterellaceae</taxon>
        <taxon>Sutterella</taxon>
    </lineage>
</organism>
<comment type="caution">
    <text evidence="2">The sequence shown here is derived from an EMBL/GenBank/DDBJ whole genome shotgun (WGS) entry which is preliminary data.</text>
</comment>
<proteinExistence type="predicted"/>
<dbReference type="SUPFAM" id="SSF51182">
    <property type="entry name" value="RmlC-like cupins"/>
    <property type="match status" value="1"/>
</dbReference>
<keyword evidence="3" id="KW-1185">Reference proteome</keyword>
<dbReference type="InterPro" id="IPR011051">
    <property type="entry name" value="RmlC_Cupin_sf"/>
</dbReference>